<gene>
    <name evidence="9" type="ORF">GCM10009751_06730</name>
</gene>
<dbReference type="Proteomes" id="UP001501094">
    <property type="component" value="Unassembled WGS sequence"/>
</dbReference>
<feature type="transmembrane region" description="Helical" evidence="7">
    <location>
        <begin position="407"/>
        <end position="425"/>
    </location>
</feature>
<protein>
    <recommendedName>
        <fullName evidence="8">Major facilitator superfamily (MFS) profile domain-containing protein</fullName>
    </recommendedName>
</protein>
<feature type="transmembrane region" description="Helical" evidence="7">
    <location>
        <begin position="239"/>
        <end position="262"/>
    </location>
</feature>
<evidence type="ECO:0000256" key="2">
    <source>
        <dbReference type="ARBA" id="ARBA00022475"/>
    </source>
</evidence>
<evidence type="ECO:0000256" key="1">
    <source>
        <dbReference type="ARBA" id="ARBA00004651"/>
    </source>
</evidence>
<comment type="caution">
    <text evidence="9">The sequence shown here is derived from an EMBL/GenBank/DDBJ whole genome shotgun (WGS) entry which is preliminary data.</text>
</comment>
<dbReference type="Pfam" id="PF07690">
    <property type="entry name" value="MFS_1"/>
    <property type="match status" value="1"/>
</dbReference>
<evidence type="ECO:0000256" key="4">
    <source>
        <dbReference type="ARBA" id="ARBA00022989"/>
    </source>
</evidence>
<reference evidence="9 10" key="1">
    <citation type="journal article" date="2019" name="Int. J. Syst. Evol. Microbiol.">
        <title>The Global Catalogue of Microorganisms (GCM) 10K type strain sequencing project: providing services to taxonomists for standard genome sequencing and annotation.</title>
        <authorList>
            <consortium name="The Broad Institute Genomics Platform"/>
            <consortium name="The Broad Institute Genome Sequencing Center for Infectious Disease"/>
            <person name="Wu L."/>
            <person name="Ma J."/>
        </authorList>
    </citation>
    <scope>NUCLEOTIDE SEQUENCE [LARGE SCALE GENOMIC DNA]</scope>
    <source>
        <strain evidence="9 10">JCM 14326</strain>
    </source>
</reference>
<feature type="transmembrane region" description="Helical" evidence="7">
    <location>
        <begin position="319"/>
        <end position="336"/>
    </location>
</feature>
<feature type="transmembrane region" description="Helical" evidence="7">
    <location>
        <begin position="44"/>
        <end position="68"/>
    </location>
</feature>
<feature type="transmembrane region" description="Helical" evidence="7">
    <location>
        <begin position="377"/>
        <end position="401"/>
    </location>
</feature>
<dbReference type="RefSeq" id="WP_344099489.1">
    <property type="nucleotide sequence ID" value="NZ_BAAANL010000001.1"/>
</dbReference>
<feature type="transmembrane region" description="Helical" evidence="7">
    <location>
        <begin position="342"/>
        <end position="365"/>
    </location>
</feature>
<keyword evidence="5 7" id="KW-0472">Membrane</keyword>
<dbReference type="PROSITE" id="PS50850">
    <property type="entry name" value="MFS"/>
    <property type="match status" value="1"/>
</dbReference>
<feature type="transmembrane region" description="Helical" evidence="7">
    <location>
        <begin position="88"/>
        <end position="106"/>
    </location>
</feature>
<evidence type="ECO:0000256" key="3">
    <source>
        <dbReference type="ARBA" id="ARBA00022692"/>
    </source>
</evidence>
<dbReference type="Gene3D" id="1.20.1250.20">
    <property type="entry name" value="MFS general substrate transporter like domains"/>
    <property type="match status" value="2"/>
</dbReference>
<feature type="domain" description="Major facilitator superfamily (MFS) profile" evidence="8">
    <location>
        <begin position="42"/>
        <end position="430"/>
    </location>
</feature>
<feature type="transmembrane region" description="Helical" evidence="7">
    <location>
        <begin position="113"/>
        <end position="130"/>
    </location>
</feature>
<keyword evidence="3 7" id="KW-0812">Transmembrane</keyword>
<evidence type="ECO:0000313" key="10">
    <source>
        <dbReference type="Proteomes" id="UP001501094"/>
    </source>
</evidence>
<evidence type="ECO:0000256" key="6">
    <source>
        <dbReference type="SAM" id="MobiDB-lite"/>
    </source>
</evidence>
<keyword evidence="10" id="KW-1185">Reference proteome</keyword>
<dbReference type="PANTHER" id="PTHR43124:SF3">
    <property type="entry name" value="CHLORAMPHENICOL EFFLUX PUMP RV0191"/>
    <property type="match status" value="1"/>
</dbReference>
<feature type="compositionally biased region" description="Gly residues" evidence="6">
    <location>
        <begin position="17"/>
        <end position="28"/>
    </location>
</feature>
<name>A0ABN2N617_9MICO</name>
<evidence type="ECO:0000259" key="8">
    <source>
        <dbReference type="PROSITE" id="PS50850"/>
    </source>
</evidence>
<dbReference type="InterPro" id="IPR050189">
    <property type="entry name" value="MFS_Efflux_Transporters"/>
</dbReference>
<organism evidence="9 10">
    <name type="scientific">Myceligenerans crystallogenes</name>
    <dbReference type="NCBI Taxonomy" id="316335"/>
    <lineage>
        <taxon>Bacteria</taxon>
        <taxon>Bacillati</taxon>
        <taxon>Actinomycetota</taxon>
        <taxon>Actinomycetes</taxon>
        <taxon>Micrococcales</taxon>
        <taxon>Promicromonosporaceae</taxon>
        <taxon>Myceligenerans</taxon>
    </lineage>
</organism>
<feature type="transmembrane region" description="Helical" evidence="7">
    <location>
        <begin position="197"/>
        <end position="218"/>
    </location>
</feature>
<feature type="region of interest" description="Disordered" evidence="6">
    <location>
        <begin position="1"/>
        <end position="37"/>
    </location>
</feature>
<feature type="transmembrane region" description="Helical" evidence="7">
    <location>
        <begin position="282"/>
        <end position="307"/>
    </location>
</feature>
<keyword evidence="2" id="KW-1003">Cell membrane</keyword>
<dbReference type="SUPFAM" id="SSF103473">
    <property type="entry name" value="MFS general substrate transporter"/>
    <property type="match status" value="1"/>
</dbReference>
<evidence type="ECO:0000313" key="9">
    <source>
        <dbReference type="EMBL" id="GAA1852796.1"/>
    </source>
</evidence>
<sequence length="430" mass="43151">MSRIDETTTHETRTDGTSGGEPPGGEGPSGEPTGSEALPGERQIIAAVWPALLASAVGLLPFTVFSTYLVPISDAAGGAYAEIGSLRGLAGIGAVLTGVALAPLIGRIAPARVASAALVLLGVAALAGTAALLPALAVFCVLTGISNALLYPALSAAAADRFGSGPAAGRAATLVMTAQTLASTLGAPLIVLPTLWWGWQGDLVAIAVVALVLAVVLFRRGSVERADDDAGRRLGYLAAFRALAGIQGAVPLLLVAFGRAGAFMGHLAFLAPLYSERFELSAGMFAFVWSLSGGSFFVGHLAAGRLLNLDESDHRARRVMVLSLLTGLGALAGVYLAPELPIALVCTAVLSGSHAVVAAAVTTLLVRRCAQVRGTALSLNAAGMSLGLFLGTAAAGAGLALVGQEGAAVVLGGFTAFAVVAAMTVRTEPR</sequence>
<feature type="compositionally biased region" description="Basic and acidic residues" evidence="6">
    <location>
        <begin position="1"/>
        <end position="14"/>
    </location>
</feature>
<dbReference type="InterPro" id="IPR036259">
    <property type="entry name" value="MFS_trans_sf"/>
</dbReference>
<proteinExistence type="predicted"/>
<keyword evidence="4 7" id="KW-1133">Transmembrane helix</keyword>
<accession>A0ABN2N617</accession>
<dbReference type="PANTHER" id="PTHR43124">
    <property type="entry name" value="PURINE EFFLUX PUMP PBUE"/>
    <property type="match status" value="1"/>
</dbReference>
<comment type="subcellular location">
    <subcellularLocation>
        <location evidence="1">Cell membrane</location>
        <topology evidence="1">Multi-pass membrane protein</topology>
    </subcellularLocation>
</comment>
<evidence type="ECO:0000256" key="5">
    <source>
        <dbReference type="ARBA" id="ARBA00023136"/>
    </source>
</evidence>
<dbReference type="InterPro" id="IPR020846">
    <property type="entry name" value="MFS_dom"/>
</dbReference>
<evidence type="ECO:0000256" key="7">
    <source>
        <dbReference type="SAM" id="Phobius"/>
    </source>
</evidence>
<dbReference type="EMBL" id="BAAANL010000001">
    <property type="protein sequence ID" value="GAA1852796.1"/>
    <property type="molecule type" value="Genomic_DNA"/>
</dbReference>
<dbReference type="InterPro" id="IPR011701">
    <property type="entry name" value="MFS"/>
</dbReference>